<evidence type="ECO:0000313" key="1">
    <source>
        <dbReference type="EMBL" id="JAH45016.1"/>
    </source>
</evidence>
<reference evidence="1" key="2">
    <citation type="journal article" date="2015" name="Fish Shellfish Immunol.">
        <title>Early steps in the European eel (Anguilla anguilla)-Vibrio vulnificus interaction in the gills: Role of the RtxA13 toxin.</title>
        <authorList>
            <person name="Callol A."/>
            <person name="Pajuelo D."/>
            <person name="Ebbesson L."/>
            <person name="Teles M."/>
            <person name="MacKenzie S."/>
            <person name="Amaro C."/>
        </authorList>
    </citation>
    <scope>NUCLEOTIDE SEQUENCE</scope>
</reference>
<name>A0A0E9SUN7_ANGAN</name>
<organism evidence="1">
    <name type="scientific">Anguilla anguilla</name>
    <name type="common">European freshwater eel</name>
    <name type="synonym">Muraena anguilla</name>
    <dbReference type="NCBI Taxonomy" id="7936"/>
    <lineage>
        <taxon>Eukaryota</taxon>
        <taxon>Metazoa</taxon>
        <taxon>Chordata</taxon>
        <taxon>Craniata</taxon>
        <taxon>Vertebrata</taxon>
        <taxon>Euteleostomi</taxon>
        <taxon>Actinopterygii</taxon>
        <taxon>Neopterygii</taxon>
        <taxon>Teleostei</taxon>
        <taxon>Anguilliformes</taxon>
        <taxon>Anguillidae</taxon>
        <taxon>Anguilla</taxon>
    </lineage>
</organism>
<reference evidence="1" key="1">
    <citation type="submission" date="2014-11" db="EMBL/GenBank/DDBJ databases">
        <authorList>
            <person name="Amaro Gonzalez C."/>
        </authorList>
    </citation>
    <scope>NUCLEOTIDE SEQUENCE</scope>
</reference>
<dbReference type="AlphaFoldDB" id="A0A0E9SUN7"/>
<proteinExistence type="predicted"/>
<protein>
    <submittedName>
        <fullName evidence="1">Uncharacterized protein</fullName>
    </submittedName>
</protein>
<sequence>MQPRESGPQVQPSSEILCHFCSWPGANQHLP</sequence>
<accession>A0A0E9SUN7</accession>
<dbReference type="EMBL" id="GBXM01063561">
    <property type="protein sequence ID" value="JAH45016.1"/>
    <property type="molecule type" value="Transcribed_RNA"/>
</dbReference>